<dbReference type="Proteomes" id="UP000689195">
    <property type="component" value="Unassembled WGS sequence"/>
</dbReference>
<evidence type="ECO:0000313" key="1">
    <source>
        <dbReference type="EMBL" id="CAD8182778.1"/>
    </source>
</evidence>
<reference evidence="1" key="1">
    <citation type="submission" date="2021-01" db="EMBL/GenBank/DDBJ databases">
        <authorList>
            <consortium name="Genoscope - CEA"/>
            <person name="William W."/>
        </authorList>
    </citation>
    <scope>NUCLEOTIDE SEQUENCE</scope>
</reference>
<accession>A0A8S1VXS8</accession>
<dbReference type="EMBL" id="CAJJDO010000079">
    <property type="protein sequence ID" value="CAD8182778.1"/>
    <property type="molecule type" value="Genomic_DNA"/>
</dbReference>
<name>A0A8S1VXS8_9CILI</name>
<evidence type="ECO:0000313" key="2">
    <source>
        <dbReference type="Proteomes" id="UP000689195"/>
    </source>
</evidence>
<dbReference type="AlphaFoldDB" id="A0A8S1VXS8"/>
<proteinExistence type="predicted"/>
<organism evidence="1 2">
    <name type="scientific">Paramecium pentaurelia</name>
    <dbReference type="NCBI Taxonomy" id="43138"/>
    <lineage>
        <taxon>Eukaryota</taxon>
        <taxon>Sar</taxon>
        <taxon>Alveolata</taxon>
        <taxon>Ciliophora</taxon>
        <taxon>Intramacronucleata</taxon>
        <taxon>Oligohymenophorea</taxon>
        <taxon>Peniculida</taxon>
        <taxon>Parameciidae</taxon>
        <taxon>Paramecium</taxon>
    </lineage>
</organism>
<protein>
    <submittedName>
        <fullName evidence="1">Uncharacterized protein</fullName>
    </submittedName>
</protein>
<comment type="caution">
    <text evidence="1">The sequence shown here is derived from an EMBL/GenBank/DDBJ whole genome shotgun (WGS) entry which is preliminary data.</text>
</comment>
<sequence length="160" mass="19419">MIIFSLLLQQALLQDLLDHVYNILQKNNRQQLRCLPFQMEQRQLIFRQYERKYDIILGLTSSGFSPKNQGYLIQLTLKIFHTIYKIYSDNKQRMHQNQIYLQKHNYPKKKLTNKENKEFKDSLDPKVLKFQMDNKKGLHQQEQYQGILKSYYQMMQLANI</sequence>
<gene>
    <name evidence="1" type="ORF">PPENT_87.1.T0790120</name>
</gene>
<keyword evidence="2" id="KW-1185">Reference proteome</keyword>